<dbReference type="InterPro" id="IPR003888">
    <property type="entry name" value="FYrich_N"/>
</dbReference>
<sequence length="539" mass="60573">MAFPLDALSHTTTTTTTTKKDEELKPQGGGEEEEPERGASVKYVPLCDLYSSTSPCGSSNIKVKARKLEGPDPKPTKPPIIRFYYRRRKRPCFAAPPPPPPLVVVKIEQEELEDLPKKKRRKIGCTELINLGADLVRLDGPRLRETPVRRNVANGHTTSNCNSNSNSRQPRSSSNAVQADNSSTKRWVSLSFNGVDPKKLIGLKRKASASPHFDYLVVWFMVFALLDADCFWPLDADWYCGCIVGYDPQIDRHHAKYEDGDEEDVKLSNERIKFSISSEEMQRLKLSYGAHCSETGGLDFDDMVVLAASLDDCHELEPGDIIWAKLTGHAVWPAIVLDESLVGNRKGLNKVSGEKSVPVQFFGTHDFARVKAKQVISFLRGLLSSNHLKCKKSDFVRSLEEAKVYFSEQRLPERMLHLRNRPQADRNSAIADTEGVGDERLWSNSDGLRRCPFEIGDLQVLSLGKIVKYSDYFQDQRSRWPQGYTAGSDPSLCSSYKMEVLRDPESKERFLFRVTADKGERGLLCSVGCDAQYMEELGV</sequence>
<dbReference type="InterPro" id="IPR000313">
    <property type="entry name" value="PWWP_dom"/>
</dbReference>
<protein>
    <recommendedName>
        <fullName evidence="2">PWWP domain-containing protein</fullName>
    </recommendedName>
</protein>
<dbReference type="GO" id="GO:0005634">
    <property type="term" value="C:nucleus"/>
    <property type="evidence" value="ECO:0007669"/>
    <property type="project" value="InterPro"/>
</dbReference>
<accession>A0AA88WFU0</accession>
<evidence type="ECO:0000259" key="2">
    <source>
        <dbReference type="PROSITE" id="PS50812"/>
    </source>
</evidence>
<dbReference type="Gene3D" id="3.30.160.360">
    <property type="match status" value="1"/>
</dbReference>
<dbReference type="PROSITE" id="PS51542">
    <property type="entry name" value="FYRN"/>
    <property type="match status" value="1"/>
</dbReference>
<dbReference type="Pfam" id="PF05964">
    <property type="entry name" value="FYRN"/>
    <property type="match status" value="1"/>
</dbReference>
<gene>
    <name evidence="3" type="ORF">RJ639_042170</name>
</gene>
<dbReference type="EMBL" id="JAVXUP010000549">
    <property type="protein sequence ID" value="KAK3025444.1"/>
    <property type="molecule type" value="Genomic_DNA"/>
</dbReference>
<feature type="region of interest" description="Disordered" evidence="1">
    <location>
        <begin position="1"/>
        <end position="39"/>
    </location>
</feature>
<keyword evidence="4" id="KW-1185">Reference proteome</keyword>
<evidence type="ECO:0000256" key="1">
    <source>
        <dbReference type="SAM" id="MobiDB-lite"/>
    </source>
</evidence>
<reference evidence="3" key="1">
    <citation type="submission" date="2022-12" db="EMBL/GenBank/DDBJ databases">
        <title>Draft genome assemblies for two species of Escallonia (Escalloniales).</title>
        <authorList>
            <person name="Chanderbali A."/>
            <person name="Dervinis C."/>
            <person name="Anghel I."/>
            <person name="Soltis D."/>
            <person name="Soltis P."/>
            <person name="Zapata F."/>
        </authorList>
    </citation>
    <scope>NUCLEOTIDE SEQUENCE</scope>
    <source>
        <strain evidence="3">UCBG64.0493</strain>
        <tissue evidence="3">Leaf</tissue>
    </source>
</reference>
<dbReference type="Pfam" id="PF00855">
    <property type="entry name" value="PWWP"/>
    <property type="match status" value="1"/>
</dbReference>
<feature type="compositionally biased region" description="Low complexity" evidence="1">
    <location>
        <begin position="159"/>
        <end position="175"/>
    </location>
</feature>
<comment type="caution">
    <text evidence="3">The sequence shown here is derived from an EMBL/GenBank/DDBJ whole genome shotgun (WGS) entry which is preliminary data.</text>
</comment>
<dbReference type="PROSITE" id="PS50812">
    <property type="entry name" value="PWWP"/>
    <property type="match status" value="1"/>
</dbReference>
<name>A0AA88WFU0_9ASTE</name>
<dbReference type="CDD" id="cd20142">
    <property type="entry name" value="PWWP_AtATX1-like"/>
    <property type="match status" value="1"/>
</dbReference>
<dbReference type="CDD" id="cd20404">
    <property type="entry name" value="Tudor_Agenet_AtEML-like"/>
    <property type="match status" value="1"/>
</dbReference>
<evidence type="ECO:0000313" key="3">
    <source>
        <dbReference type="EMBL" id="KAK3025444.1"/>
    </source>
</evidence>
<dbReference type="Gene3D" id="2.30.30.140">
    <property type="match status" value="2"/>
</dbReference>
<dbReference type="Proteomes" id="UP001188597">
    <property type="component" value="Unassembled WGS sequence"/>
</dbReference>
<dbReference type="SUPFAM" id="SSF63748">
    <property type="entry name" value="Tudor/PWWP/MBT"/>
    <property type="match status" value="1"/>
</dbReference>
<dbReference type="AlphaFoldDB" id="A0AA88WFU0"/>
<evidence type="ECO:0000313" key="4">
    <source>
        <dbReference type="Proteomes" id="UP001188597"/>
    </source>
</evidence>
<organism evidence="3 4">
    <name type="scientific">Escallonia herrerae</name>
    <dbReference type="NCBI Taxonomy" id="1293975"/>
    <lineage>
        <taxon>Eukaryota</taxon>
        <taxon>Viridiplantae</taxon>
        <taxon>Streptophyta</taxon>
        <taxon>Embryophyta</taxon>
        <taxon>Tracheophyta</taxon>
        <taxon>Spermatophyta</taxon>
        <taxon>Magnoliopsida</taxon>
        <taxon>eudicotyledons</taxon>
        <taxon>Gunneridae</taxon>
        <taxon>Pentapetalae</taxon>
        <taxon>asterids</taxon>
        <taxon>campanulids</taxon>
        <taxon>Escalloniales</taxon>
        <taxon>Escalloniaceae</taxon>
        <taxon>Escallonia</taxon>
    </lineage>
</organism>
<proteinExistence type="predicted"/>
<feature type="domain" description="PWWP" evidence="2">
    <location>
        <begin position="318"/>
        <end position="381"/>
    </location>
</feature>
<dbReference type="SMART" id="SM00293">
    <property type="entry name" value="PWWP"/>
    <property type="match status" value="1"/>
</dbReference>
<feature type="region of interest" description="Disordered" evidence="1">
    <location>
        <begin position="146"/>
        <end position="181"/>
    </location>
</feature>